<proteinExistence type="inferred from homology"/>
<evidence type="ECO:0000256" key="2">
    <source>
        <dbReference type="ARBA" id="ARBA00007581"/>
    </source>
</evidence>
<dbReference type="Proteomes" id="UP000297839">
    <property type="component" value="Unassembled WGS sequence"/>
</dbReference>
<evidence type="ECO:0000313" key="9">
    <source>
        <dbReference type="Proteomes" id="UP000297839"/>
    </source>
</evidence>
<dbReference type="PANTHER" id="PTHR30096">
    <property type="entry name" value="4,5-DOPA DIOXYGENASE EXTRADIOL-LIKE PROTEIN"/>
    <property type="match status" value="1"/>
</dbReference>
<dbReference type="EMBL" id="SMLK01000003">
    <property type="protein sequence ID" value="TFZ02002.1"/>
    <property type="molecule type" value="Genomic_DNA"/>
</dbReference>
<evidence type="ECO:0000256" key="4">
    <source>
        <dbReference type="ARBA" id="ARBA00022833"/>
    </source>
</evidence>
<organism evidence="8 9">
    <name type="scientific">Ramlibacter humi</name>
    <dbReference type="NCBI Taxonomy" id="2530451"/>
    <lineage>
        <taxon>Bacteria</taxon>
        <taxon>Pseudomonadati</taxon>
        <taxon>Pseudomonadota</taxon>
        <taxon>Betaproteobacteria</taxon>
        <taxon>Burkholderiales</taxon>
        <taxon>Comamonadaceae</taxon>
        <taxon>Ramlibacter</taxon>
    </lineage>
</organism>
<feature type="chain" id="PRO_5021303929" evidence="6">
    <location>
        <begin position="26"/>
        <end position="300"/>
    </location>
</feature>
<dbReference type="InterPro" id="IPR014436">
    <property type="entry name" value="Extradiol_dOase_DODA"/>
</dbReference>
<evidence type="ECO:0000313" key="8">
    <source>
        <dbReference type="EMBL" id="TFZ02002.1"/>
    </source>
</evidence>
<keyword evidence="5 8" id="KW-0560">Oxidoreductase</keyword>
<reference evidence="8 9" key="1">
    <citation type="submission" date="2019-03" db="EMBL/GenBank/DDBJ databases">
        <title>Ramlibacter sp. 18x22-1, whole genome shotgun sequence.</title>
        <authorList>
            <person name="Zhang X."/>
            <person name="Feng G."/>
            <person name="Zhu H."/>
        </authorList>
    </citation>
    <scope>NUCLEOTIDE SEQUENCE [LARGE SCALE GENOMIC DNA]</scope>
    <source>
        <strain evidence="8 9">18x22-1</strain>
    </source>
</reference>
<sequence>MSARSSFTRRTLLAASPWLFGAARAAQLPAALEALPRTPKMPVVFIGHGSPMNVIEDNPWRPQWGALGARFGRDFPRPNLVLCISAHWLTEGWWVTGMASPKTIHDFGGFPQALFDQRYPAPGAPAIASALSAANKPRRLQLDTKEWGFDHGAWSVLKPMFPKADIPVLQLSLDYGRPPAEHLAAGAALKALRERGVLVVGSGNVVHNLRATQRGAAPHQAYDWAAVFDRWAAPLIDKADGRTLAAFQGQGELAALAHPSHDHLLPLLHAVGAVDPGEKAAQFALGFQSGSISMRSVVWG</sequence>
<evidence type="ECO:0000256" key="3">
    <source>
        <dbReference type="ARBA" id="ARBA00022723"/>
    </source>
</evidence>
<keyword evidence="3" id="KW-0479">Metal-binding</keyword>
<dbReference type="GO" id="GO:0050297">
    <property type="term" value="F:stizolobate synthase activity"/>
    <property type="evidence" value="ECO:0007669"/>
    <property type="project" value="UniProtKB-EC"/>
</dbReference>
<dbReference type="CDD" id="cd07363">
    <property type="entry name" value="45_DOPA_Dioxygenase"/>
    <property type="match status" value="1"/>
</dbReference>
<evidence type="ECO:0000256" key="1">
    <source>
        <dbReference type="ARBA" id="ARBA00001947"/>
    </source>
</evidence>
<gene>
    <name evidence="8" type="primary">ygiD</name>
    <name evidence="8" type="ORF">EZ216_12555</name>
</gene>
<evidence type="ECO:0000256" key="6">
    <source>
        <dbReference type="SAM" id="SignalP"/>
    </source>
</evidence>
<protein>
    <submittedName>
        <fullName evidence="8">4,5-DOPA dioxygenase extradiol</fullName>
        <ecNumber evidence="8">1.13.11.29</ecNumber>
    </submittedName>
</protein>
<dbReference type="InterPro" id="IPR004183">
    <property type="entry name" value="Xdiol_dOase_suB"/>
</dbReference>
<comment type="caution">
    <text evidence="8">The sequence shown here is derived from an EMBL/GenBank/DDBJ whole genome shotgun (WGS) entry which is preliminary data.</text>
</comment>
<dbReference type="GO" id="GO:0008198">
    <property type="term" value="F:ferrous iron binding"/>
    <property type="evidence" value="ECO:0007669"/>
    <property type="project" value="InterPro"/>
</dbReference>
<dbReference type="EC" id="1.13.11.29" evidence="8"/>
<keyword evidence="8" id="KW-0223">Dioxygenase</keyword>
<evidence type="ECO:0000259" key="7">
    <source>
        <dbReference type="Pfam" id="PF02900"/>
    </source>
</evidence>
<comment type="cofactor">
    <cofactor evidence="1">
        <name>Zn(2+)</name>
        <dbReference type="ChEBI" id="CHEBI:29105"/>
    </cofactor>
</comment>
<feature type="signal peptide" evidence="6">
    <location>
        <begin position="1"/>
        <end position="25"/>
    </location>
</feature>
<dbReference type="SUPFAM" id="SSF53213">
    <property type="entry name" value="LigB-like"/>
    <property type="match status" value="1"/>
</dbReference>
<keyword evidence="4" id="KW-0862">Zinc</keyword>
<keyword evidence="9" id="KW-1185">Reference proteome</keyword>
<name>A0A4Z0BTC5_9BURK</name>
<dbReference type="Pfam" id="PF02900">
    <property type="entry name" value="LigB"/>
    <property type="match status" value="1"/>
</dbReference>
<dbReference type="GO" id="GO:0008270">
    <property type="term" value="F:zinc ion binding"/>
    <property type="evidence" value="ECO:0007669"/>
    <property type="project" value="InterPro"/>
</dbReference>
<comment type="similarity">
    <text evidence="2">Belongs to the DODA-type extradiol aromatic ring-opening dioxygenase family.</text>
</comment>
<evidence type="ECO:0000256" key="5">
    <source>
        <dbReference type="ARBA" id="ARBA00023002"/>
    </source>
</evidence>
<dbReference type="Gene3D" id="3.40.830.10">
    <property type="entry name" value="LigB-like"/>
    <property type="match status" value="1"/>
</dbReference>
<dbReference type="OrthoDB" id="9790889at2"/>
<feature type="domain" description="Extradiol ring-cleavage dioxygenase class III enzyme subunit B" evidence="7">
    <location>
        <begin position="73"/>
        <end position="276"/>
    </location>
</feature>
<accession>A0A4Z0BTC5</accession>
<keyword evidence="6" id="KW-0732">Signal</keyword>
<dbReference type="PANTHER" id="PTHR30096:SF0">
    <property type="entry name" value="4,5-DOPA DIOXYGENASE EXTRADIOL-LIKE PROTEIN"/>
    <property type="match status" value="1"/>
</dbReference>
<dbReference type="NCBIfam" id="NF007914">
    <property type="entry name" value="PRK10628.1"/>
    <property type="match status" value="1"/>
</dbReference>
<dbReference type="PIRSF" id="PIRSF006157">
    <property type="entry name" value="Doxgns_DODA"/>
    <property type="match status" value="1"/>
</dbReference>
<dbReference type="AlphaFoldDB" id="A0A4Z0BTC5"/>